<dbReference type="InterPro" id="IPR036282">
    <property type="entry name" value="Glutathione-S-Trfase_C_sf"/>
</dbReference>
<reference evidence="3 4" key="1">
    <citation type="journal article" date="2024" name="IMA Fungus">
        <title>IMA Genome - F19 : A genome assembly and annotation guide to empower mycologists, including annotated draft genome sequences of Ceratocystis pirilliformis, Diaporthe australafricana, Fusarium ophioides, Paecilomyces lecythidis, and Sporothrix stenoceras.</title>
        <authorList>
            <person name="Aylward J."/>
            <person name="Wilson A.M."/>
            <person name="Visagie C.M."/>
            <person name="Spraker J."/>
            <person name="Barnes I."/>
            <person name="Buitendag C."/>
            <person name="Ceriani C."/>
            <person name="Del Mar Angel L."/>
            <person name="du Plessis D."/>
            <person name="Fuchs T."/>
            <person name="Gasser K."/>
            <person name="Kramer D."/>
            <person name="Li W."/>
            <person name="Munsamy K."/>
            <person name="Piso A."/>
            <person name="Price J.L."/>
            <person name="Sonnekus B."/>
            <person name="Thomas C."/>
            <person name="van der Nest A."/>
            <person name="van Dijk A."/>
            <person name="van Heerden A."/>
            <person name="van Vuuren N."/>
            <person name="Yilmaz N."/>
            <person name="Duong T.A."/>
            <person name="van der Merwe N.A."/>
            <person name="Wingfield M.J."/>
            <person name="Wingfield B.D."/>
        </authorList>
    </citation>
    <scope>NUCLEOTIDE SEQUENCE [LARGE SCALE GENOMIC DNA]</scope>
    <source>
        <strain evidence="3 4">CMW 5346</strain>
    </source>
</reference>
<feature type="domain" description="DUF7962" evidence="2">
    <location>
        <begin position="149"/>
        <end position="238"/>
    </location>
</feature>
<feature type="region of interest" description="Disordered" evidence="1">
    <location>
        <begin position="112"/>
        <end position="138"/>
    </location>
</feature>
<sequence>MPRDDLSRLGIRHRRIPILAIGNDVYLDTRLILHKLELIKSKSPSVRPPLGLSYGIGGKPASAEELALERLLSVFSVDSGLFIEAARLIPAGTAAMKDPVFGKDRMDFFGGPLNPRTKTSSSSAASPQSPAAIAAAEGPAEPPASQALLRAEALAEVRHFATILETTLLADGRQWILNTENPSLSDIDAIWPFHWLHSMPGAFLDGSGSEKPGLDALQFPKLFAWIDRFHNVIRTARKSQNGQSSKITGAEAAKAVQTAEPWDAMTRVASYIDISDPVAQVASLTIGRRVVLWPTDTGKEHRDEGEIIRFEANEVAIKVKPSEDAPHVILHAPRHGFRVRPVEGTDGPRL</sequence>
<dbReference type="Pfam" id="PF25907">
    <property type="entry name" value="DUF7962"/>
    <property type="match status" value="1"/>
</dbReference>
<dbReference type="SUPFAM" id="SSF47616">
    <property type="entry name" value="GST C-terminal domain-like"/>
    <property type="match status" value="1"/>
</dbReference>
<dbReference type="Gene3D" id="3.40.30.110">
    <property type="match status" value="2"/>
</dbReference>
<accession>A0ABR3ZI60</accession>
<dbReference type="Proteomes" id="UP001583186">
    <property type="component" value="Unassembled WGS sequence"/>
</dbReference>
<evidence type="ECO:0000256" key="1">
    <source>
        <dbReference type="SAM" id="MobiDB-lite"/>
    </source>
</evidence>
<evidence type="ECO:0000313" key="4">
    <source>
        <dbReference type="Proteomes" id="UP001583186"/>
    </source>
</evidence>
<gene>
    <name evidence="3" type="ORF">Sste5346_002748</name>
</gene>
<dbReference type="EMBL" id="JAWCUI010000011">
    <property type="protein sequence ID" value="KAL1899882.1"/>
    <property type="molecule type" value="Genomic_DNA"/>
</dbReference>
<comment type="caution">
    <text evidence="3">The sequence shown here is derived from an EMBL/GenBank/DDBJ whole genome shotgun (WGS) entry which is preliminary data.</text>
</comment>
<dbReference type="InterPro" id="IPR058268">
    <property type="entry name" value="DUF7962"/>
</dbReference>
<keyword evidence="4" id="KW-1185">Reference proteome</keyword>
<name>A0ABR3ZI60_9PEZI</name>
<evidence type="ECO:0000313" key="3">
    <source>
        <dbReference type="EMBL" id="KAL1899882.1"/>
    </source>
</evidence>
<evidence type="ECO:0000259" key="2">
    <source>
        <dbReference type="Pfam" id="PF25907"/>
    </source>
</evidence>
<proteinExistence type="predicted"/>
<organism evidence="3 4">
    <name type="scientific">Sporothrix stenoceras</name>
    <dbReference type="NCBI Taxonomy" id="5173"/>
    <lineage>
        <taxon>Eukaryota</taxon>
        <taxon>Fungi</taxon>
        <taxon>Dikarya</taxon>
        <taxon>Ascomycota</taxon>
        <taxon>Pezizomycotina</taxon>
        <taxon>Sordariomycetes</taxon>
        <taxon>Sordariomycetidae</taxon>
        <taxon>Ophiostomatales</taxon>
        <taxon>Ophiostomataceae</taxon>
        <taxon>Sporothrix</taxon>
    </lineage>
</organism>
<protein>
    <recommendedName>
        <fullName evidence="2">DUF7962 domain-containing protein</fullName>
    </recommendedName>
</protein>
<feature type="compositionally biased region" description="Low complexity" evidence="1">
    <location>
        <begin position="120"/>
        <end position="138"/>
    </location>
</feature>